<feature type="signal peptide" evidence="9">
    <location>
        <begin position="1"/>
        <end position="24"/>
    </location>
</feature>
<dbReference type="InterPro" id="IPR036942">
    <property type="entry name" value="Beta-barrel_TonB_sf"/>
</dbReference>
<dbReference type="InterPro" id="IPR000531">
    <property type="entry name" value="Beta-barrel_TonB"/>
</dbReference>
<evidence type="ECO:0000256" key="4">
    <source>
        <dbReference type="ARBA" id="ARBA00022692"/>
    </source>
</evidence>
<keyword evidence="3" id="KW-1134">Transmembrane beta strand</keyword>
<keyword evidence="9" id="KW-0732">Signal</keyword>
<dbReference type="PANTHER" id="PTHR30069:SF49">
    <property type="entry name" value="OUTER MEMBRANE PROTEIN C"/>
    <property type="match status" value="1"/>
</dbReference>
<keyword evidence="13" id="KW-1185">Reference proteome</keyword>
<dbReference type="InterPro" id="IPR012910">
    <property type="entry name" value="Plug_dom"/>
</dbReference>
<evidence type="ECO:0000259" key="11">
    <source>
        <dbReference type="Pfam" id="PF07715"/>
    </source>
</evidence>
<keyword evidence="7" id="KW-0998">Cell outer membrane</keyword>
<dbReference type="RefSeq" id="WP_252741400.1">
    <property type="nucleotide sequence ID" value="NZ_JAMXIB010000006.1"/>
</dbReference>
<evidence type="ECO:0000313" key="13">
    <source>
        <dbReference type="Proteomes" id="UP001206312"/>
    </source>
</evidence>
<keyword evidence="2" id="KW-0813">Transport</keyword>
<name>A0ABT1AZA0_9FLAO</name>
<evidence type="ECO:0000256" key="5">
    <source>
        <dbReference type="ARBA" id="ARBA00023077"/>
    </source>
</evidence>
<organism evidence="12 13">
    <name type="scientific">Robiginitalea marina</name>
    <dbReference type="NCBI Taxonomy" id="2954105"/>
    <lineage>
        <taxon>Bacteria</taxon>
        <taxon>Pseudomonadati</taxon>
        <taxon>Bacteroidota</taxon>
        <taxon>Flavobacteriia</taxon>
        <taxon>Flavobacteriales</taxon>
        <taxon>Flavobacteriaceae</taxon>
        <taxon>Robiginitalea</taxon>
    </lineage>
</organism>
<dbReference type="InterPro" id="IPR039426">
    <property type="entry name" value="TonB-dep_rcpt-like"/>
</dbReference>
<dbReference type="InterPro" id="IPR037066">
    <property type="entry name" value="Plug_dom_sf"/>
</dbReference>
<comment type="caution">
    <text evidence="12">The sequence shown here is derived from an EMBL/GenBank/DDBJ whole genome shotgun (WGS) entry which is preliminary data.</text>
</comment>
<dbReference type="PANTHER" id="PTHR30069">
    <property type="entry name" value="TONB-DEPENDENT OUTER MEMBRANE RECEPTOR"/>
    <property type="match status" value="1"/>
</dbReference>
<evidence type="ECO:0000256" key="1">
    <source>
        <dbReference type="ARBA" id="ARBA00004571"/>
    </source>
</evidence>
<evidence type="ECO:0000259" key="10">
    <source>
        <dbReference type="Pfam" id="PF00593"/>
    </source>
</evidence>
<comment type="subcellular location">
    <subcellularLocation>
        <location evidence="1">Cell outer membrane</location>
        <topology evidence="1">Multi-pass membrane protein</topology>
    </subcellularLocation>
</comment>
<evidence type="ECO:0000256" key="9">
    <source>
        <dbReference type="SAM" id="SignalP"/>
    </source>
</evidence>
<feature type="chain" id="PRO_5045877903" evidence="9">
    <location>
        <begin position="25"/>
        <end position="753"/>
    </location>
</feature>
<comment type="similarity">
    <text evidence="8">Belongs to the TonB-dependent receptor family.</text>
</comment>
<feature type="domain" description="TonB-dependent receptor-like beta-barrel" evidence="10">
    <location>
        <begin position="276"/>
        <end position="718"/>
    </location>
</feature>
<dbReference type="Proteomes" id="UP001206312">
    <property type="component" value="Unassembled WGS sequence"/>
</dbReference>
<evidence type="ECO:0000256" key="6">
    <source>
        <dbReference type="ARBA" id="ARBA00023136"/>
    </source>
</evidence>
<keyword evidence="4" id="KW-0812">Transmembrane</keyword>
<feature type="domain" description="TonB-dependent receptor plug" evidence="11">
    <location>
        <begin position="131"/>
        <end position="216"/>
    </location>
</feature>
<gene>
    <name evidence="12" type="ORF">NG653_09175</name>
</gene>
<dbReference type="Gene3D" id="2.170.130.10">
    <property type="entry name" value="TonB-dependent receptor, plug domain"/>
    <property type="match status" value="1"/>
</dbReference>
<evidence type="ECO:0000313" key="12">
    <source>
        <dbReference type="EMBL" id="MCO5725024.1"/>
    </source>
</evidence>
<dbReference type="Pfam" id="PF00593">
    <property type="entry name" value="TonB_dep_Rec_b-barrel"/>
    <property type="match status" value="1"/>
</dbReference>
<evidence type="ECO:0000256" key="2">
    <source>
        <dbReference type="ARBA" id="ARBA00022448"/>
    </source>
</evidence>
<evidence type="ECO:0000256" key="3">
    <source>
        <dbReference type="ARBA" id="ARBA00022452"/>
    </source>
</evidence>
<keyword evidence="6 8" id="KW-0472">Membrane</keyword>
<proteinExistence type="inferred from homology"/>
<dbReference type="Pfam" id="PF07715">
    <property type="entry name" value="Plug"/>
    <property type="match status" value="1"/>
</dbReference>
<keyword evidence="12" id="KW-0675">Receptor</keyword>
<dbReference type="SUPFAM" id="SSF56935">
    <property type="entry name" value="Porins"/>
    <property type="match status" value="1"/>
</dbReference>
<dbReference type="EMBL" id="JAMXIB010000006">
    <property type="protein sequence ID" value="MCO5725024.1"/>
    <property type="molecule type" value="Genomic_DNA"/>
</dbReference>
<protein>
    <submittedName>
        <fullName evidence="12">TonB-dependent receptor</fullName>
    </submittedName>
</protein>
<evidence type="ECO:0000256" key="8">
    <source>
        <dbReference type="RuleBase" id="RU003357"/>
    </source>
</evidence>
<dbReference type="Gene3D" id="2.40.170.20">
    <property type="entry name" value="TonB-dependent receptor, beta-barrel domain"/>
    <property type="match status" value="1"/>
</dbReference>
<sequence>MNLLLRRVWVACVLLFLGGVPAQAQQESAIRLLDRETGAPITDATFKYGALQGVSDSGGVIYLTYQEGTSLVLSHLNYGQWVLDSPEVLALIAEKVLYRSEIHVDLYPVTVIALRPEKRPETEMELDYRERLAHDATSILMQEPAISGIRKGGNYGFDPVFRGFKYDQLNVVLGGAQGATAACPNRMDPPTSQMAPNMVERIEILKGPHALRYGTGFGATLNFVPSRLRFSEDPDVYGRMSNGIEANGSVFRNEGQLGFSGENHDLSFFGSWSQGNDYTSGDGTQVQADFNRGSFGGNFGFKFSEDDQLRLSVIYNVARDADFPALTMDLREDDTWLMNARYDKVFNREHLTSWNTTVFASFVNHLMDNRLKPLDPRMLNAETEATTYNYGGRTEGVWNFNNNTLYAGADFRGEGAEGTRVREFLMGPNQGTVARDNAWQDGYISKGSLFAEYQLAAKAWRYVVSTRVELNVSGISDPAPEFLAEYGDGSQTQLNPSLSLGATRTFGGGSTVGIWLARAQRSAGLAERFINYFPIGQDPYELLGNPNLDAEVNYQLDLTYAWKRKNTELGVDVFMGYLDEFISSVIDPDLTPRLPMSPGVRRFVNIDNAFKTGFELTWTQRLLPELQQQVGVAYTYAQDLERDEPLPEIAPMDLRYTLAGSFVKGRLTPELVFRHVLRQGRVSTEFGETETPSFSLLDIRASYQVSEKARFTLGVNNLFDENYYEHLNRPVSGGILPIFAPGQNIFASVNFTL</sequence>
<evidence type="ECO:0000256" key="7">
    <source>
        <dbReference type="ARBA" id="ARBA00023237"/>
    </source>
</evidence>
<reference evidence="12 13" key="1">
    <citation type="submission" date="2022-06" db="EMBL/GenBank/DDBJ databases">
        <authorList>
            <person name="Xuan X."/>
        </authorList>
    </citation>
    <scope>NUCLEOTIDE SEQUENCE [LARGE SCALE GENOMIC DNA]</scope>
    <source>
        <strain evidence="12 13">2V75</strain>
    </source>
</reference>
<keyword evidence="5 8" id="KW-0798">TonB box</keyword>
<accession>A0ABT1AZA0</accession>